<dbReference type="InterPro" id="IPR051407">
    <property type="entry name" value="Bact_OM_lipoprot/Surf_antigen"/>
</dbReference>
<evidence type="ECO:0000313" key="5">
    <source>
        <dbReference type="EMBL" id="TXF12251.1"/>
    </source>
</evidence>
<feature type="domain" description="Glycine zipper 2TM" evidence="4">
    <location>
        <begin position="72"/>
        <end position="108"/>
    </location>
</feature>
<evidence type="ECO:0000313" key="6">
    <source>
        <dbReference type="Proteomes" id="UP000321201"/>
    </source>
</evidence>
<evidence type="ECO:0000256" key="1">
    <source>
        <dbReference type="ARBA" id="ARBA00004370"/>
    </source>
</evidence>
<dbReference type="PANTHER" id="PTHR35603:SF2">
    <property type="entry name" value="OUTER MEMBRANE LIPOPROTEIN"/>
    <property type="match status" value="1"/>
</dbReference>
<feature type="signal peptide" evidence="3">
    <location>
        <begin position="1"/>
        <end position="21"/>
    </location>
</feature>
<keyword evidence="2" id="KW-0472">Membrane</keyword>
<gene>
    <name evidence="5" type="ORF">FR698_06885</name>
</gene>
<dbReference type="Pfam" id="PF05433">
    <property type="entry name" value="Rick_17kDa_Anti"/>
    <property type="match status" value="1"/>
</dbReference>
<feature type="chain" id="PRO_5023042902" evidence="3">
    <location>
        <begin position="22"/>
        <end position="172"/>
    </location>
</feature>
<dbReference type="InParanoid" id="A0A5C7EVB6"/>
<name>A0A5C7EVB6_9PROT</name>
<dbReference type="GO" id="GO:0019867">
    <property type="term" value="C:outer membrane"/>
    <property type="evidence" value="ECO:0007669"/>
    <property type="project" value="InterPro"/>
</dbReference>
<organism evidence="5 6">
    <name type="scientific">Pelomicrobium methylotrophicum</name>
    <dbReference type="NCBI Taxonomy" id="2602750"/>
    <lineage>
        <taxon>Bacteria</taxon>
        <taxon>Pseudomonadati</taxon>
        <taxon>Pseudomonadota</taxon>
        <taxon>Hydrogenophilia</taxon>
        <taxon>Hydrogenophilia incertae sedis</taxon>
        <taxon>Pelomicrobium</taxon>
    </lineage>
</organism>
<comment type="subcellular location">
    <subcellularLocation>
        <location evidence="1">Membrane</location>
    </subcellularLocation>
</comment>
<dbReference type="PANTHER" id="PTHR35603">
    <property type="match status" value="1"/>
</dbReference>
<dbReference type="OrthoDB" id="8909257at2"/>
<evidence type="ECO:0000256" key="2">
    <source>
        <dbReference type="ARBA" id="ARBA00023136"/>
    </source>
</evidence>
<dbReference type="AlphaFoldDB" id="A0A5C7EVB6"/>
<comment type="caution">
    <text evidence="5">The sequence shown here is derived from an EMBL/GenBank/DDBJ whole genome shotgun (WGS) entry which is preliminary data.</text>
</comment>
<sequence length="172" mass="18914">MLRKKIAFATMLAAASAPAWSYEAYQDYDYAKVKSVTPRYERVNVPREECWTERVPGGYRESRGPDNYLGPIIGGIAGGLLGSTVGKGSGKQVAIGAGAVAGTIVGAELSRNPAYAYEPPHDVQRCRMVDRWENRIASYEVTYQYGGRTYTTVLPYDPGPRMRVRVSVEPAE</sequence>
<dbReference type="RefSeq" id="WP_147799450.1">
    <property type="nucleotide sequence ID" value="NZ_VPFL01000007.1"/>
</dbReference>
<accession>A0A5C7EVB6</accession>
<evidence type="ECO:0000256" key="3">
    <source>
        <dbReference type="SAM" id="SignalP"/>
    </source>
</evidence>
<dbReference type="Proteomes" id="UP000321201">
    <property type="component" value="Unassembled WGS sequence"/>
</dbReference>
<protein>
    <submittedName>
        <fullName evidence="5">Glycine zipper 2TM domain-containing protein</fullName>
    </submittedName>
</protein>
<evidence type="ECO:0000259" key="4">
    <source>
        <dbReference type="Pfam" id="PF05433"/>
    </source>
</evidence>
<dbReference type="EMBL" id="VPFL01000007">
    <property type="protein sequence ID" value="TXF12251.1"/>
    <property type="molecule type" value="Genomic_DNA"/>
</dbReference>
<reference evidence="5 6" key="1">
    <citation type="submission" date="2019-08" db="EMBL/GenBank/DDBJ databases">
        <title>Pelomicrobium methylotrophicum gen. nov., sp. nov. a moderately thermophilic, facultatively anaerobic, lithoautotrophic and methylotrophic bacterium isolated from a terrestrial mud volcano.</title>
        <authorList>
            <person name="Slobodkina G.B."/>
            <person name="Merkel A.Y."/>
            <person name="Slobodkin A.I."/>
        </authorList>
    </citation>
    <scope>NUCLEOTIDE SEQUENCE [LARGE SCALE GENOMIC DNA]</scope>
    <source>
        <strain evidence="5 6">SM250</strain>
    </source>
</reference>
<proteinExistence type="predicted"/>
<keyword evidence="3" id="KW-0732">Signal</keyword>
<dbReference type="InterPro" id="IPR008816">
    <property type="entry name" value="Gly_zipper_2TM_dom"/>
</dbReference>
<keyword evidence="6" id="KW-1185">Reference proteome</keyword>